<keyword evidence="2" id="KW-0442">Lipid degradation</keyword>
<dbReference type="PANTHER" id="PTHR10272:SF0">
    <property type="entry name" value="PLATELET-ACTIVATING FACTOR ACETYLHYDROLASE"/>
    <property type="match status" value="1"/>
</dbReference>
<evidence type="ECO:0000256" key="1">
    <source>
        <dbReference type="ARBA" id="ARBA00022801"/>
    </source>
</evidence>
<dbReference type="GO" id="GO:0016042">
    <property type="term" value="P:lipid catabolic process"/>
    <property type="evidence" value="ECO:0007669"/>
    <property type="project" value="UniProtKB-KW"/>
</dbReference>
<keyword evidence="3" id="KW-0443">Lipid metabolism</keyword>
<protein>
    <recommendedName>
        <fullName evidence="6">Platelet-activating factor acetylhydrolase plasma/intracellular</fullName>
    </recommendedName>
</protein>
<evidence type="ECO:0008006" key="6">
    <source>
        <dbReference type="Google" id="ProtNLM"/>
    </source>
</evidence>
<evidence type="ECO:0000313" key="4">
    <source>
        <dbReference type="EMBL" id="GAK53166.1"/>
    </source>
</evidence>
<sequence length="331" mass="36665">MKEHHNRTIFFVLTFLLYAVQGIAGEPSYNPLAISAGFAPQIIDLTVHDSEREREIPLRIYLPAEKTPVPIVLFSHGLGGSREQCVYLGHHWAGRGYVAVFVQHPGSDVSVWRDKPFAERLTTLKQAANAENFLHRINDIHVVLDVLERWNADPNSPFAGRLDVAAIGMSGHSFGAITTQAVSGQQFPIGQKIATEPRIHAAIMFSPSSPRRGDLKRAFGKVNIPWMLMTGTNDVSAINDTDVASRLAVFPALPPGDKYEVVLYGAEHSAFTDRALPGEAEARNPNHHRVILALSAAFWDAYLRGNMAAKAWLQGDEARSVMEEQDRWQTK</sequence>
<dbReference type="HOGENOM" id="CLU_066851_0_0_0"/>
<dbReference type="STRING" id="1499966.U14_04426"/>
<dbReference type="GO" id="GO:0003847">
    <property type="term" value="F:1-alkyl-2-acetylglycerophosphocholine esterase activity"/>
    <property type="evidence" value="ECO:0007669"/>
    <property type="project" value="TreeGrafter"/>
</dbReference>
<accession>A0A0S6W656</accession>
<proteinExistence type="predicted"/>
<dbReference type="EMBL" id="DF820459">
    <property type="protein sequence ID" value="GAK53166.1"/>
    <property type="molecule type" value="Genomic_DNA"/>
</dbReference>
<dbReference type="PANTHER" id="PTHR10272">
    <property type="entry name" value="PLATELET-ACTIVATING FACTOR ACETYLHYDROLASE"/>
    <property type="match status" value="1"/>
</dbReference>
<reference evidence="4" key="1">
    <citation type="journal article" date="2015" name="PeerJ">
        <title>First genomic representation of candidate bacterial phylum KSB3 points to enhanced environmental sensing as a trigger of wastewater bulking.</title>
        <authorList>
            <person name="Sekiguchi Y."/>
            <person name="Ohashi A."/>
            <person name="Parks D.H."/>
            <person name="Yamauchi T."/>
            <person name="Tyson G.W."/>
            <person name="Hugenholtz P."/>
        </authorList>
    </citation>
    <scope>NUCLEOTIDE SEQUENCE [LARGE SCALE GENOMIC DNA]</scope>
</reference>
<dbReference type="AlphaFoldDB" id="A0A0S6W656"/>
<keyword evidence="1" id="KW-0378">Hydrolase</keyword>
<organism evidence="4">
    <name type="scientific">Candidatus Moduliflexus flocculans</name>
    <dbReference type="NCBI Taxonomy" id="1499966"/>
    <lineage>
        <taxon>Bacteria</taxon>
        <taxon>Candidatus Moduliflexota</taxon>
        <taxon>Candidatus Moduliflexia</taxon>
        <taxon>Candidatus Moduliflexales</taxon>
        <taxon>Candidatus Moduliflexaceae</taxon>
    </lineage>
</organism>
<dbReference type="Pfam" id="PF03403">
    <property type="entry name" value="PAF-AH_p_II"/>
    <property type="match status" value="1"/>
</dbReference>
<gene>
    <name evidence="4" type="ORF">U14_04426</name>
</gene>
<evidence type="ECO:0000256" key="2">
    <source>
        <dbReference type="ARBA" id="ARBA00022963"/>
    </source>
</evidence>
<keyword evidence="5" id="KW-1185">Reference proteome</keyword>
<dbReference type="SUPFAM" id="SSF53474">
    <property type="entry name" value="alpha/beta-Hydrolases"/>
    <property type="match status" value="1"/>
</dbReference>
<evidence type="ECO:0000313" key="5">
    <source>
        <dbReference type="Proteomes" id="UP000030700"/>
    </source>
</evidence>
<name>A0A0S6W656_9BACT</name>
<dbReference type="Proteomes" id="UP000030700">
    <property type="component" value="Unassembled WGS sequence"/>
</dbReference>
<dbReference type="InterPro" id="IPR029058">
    <property type="entry name" value="AB_hydrolase_fold"/>
</dbReference>
<dbReference type="Gene3D" id="3.40.50.1820">
    <property type="entry name" value="alpha/beta hydrolase"/>
    <property type="match status" value="1"/>
</dbReference>
<evidence type="ECO:0000256" key="3">
    <source>
        <dbReference type="ARBA" id="ARBA00023098"/>
    </source>
</evidence>